<dbReference type="InterPro" id="IPR036397">
    <property type="entry name" value="RNaseH_sf"/>
</dbReference>
<evidence type="ECO:0000256" key="4">
    <source>
        <dbReference type="ARBA" id="ARBA00012180"/>
    </source>
</evidence>
<evidence type="ECO:0000259" key="11">
    <source>
        <dbReference type="PROSITE" id="PS50879"/>
    </source>
</evidence>
<evidence type="ECO:0000256" key="9">
    <source>
        <dbReference type="ARBA" id="ARBA00022842"/>
    </source>
</evidence>
<keyword evidence="9" id="KW-0460">Magnesium</keyword>
<dbReference type="PROSITE" id="PS50879">
    <property type="entry name" value="RNASE_H_1"/>
    <property type="match status" value="1"/>
</dbReference>
<dbReference type="PANTHER" id="PTHR10642:SF26">
    <property type="entry name" value="RIBONUCLEASE H1"/>
    <property type="match status" value="1"/>
</dbReference>
<dbReference type="Gene3D" id="3.40.970.10">
    <property type="entry name" value="Ribonuclease H1, N-terminal domain"/>
    <property type="match status" value="1"/>
</dbReference>
<dbReference type="InterPro" id="IPR011320">
    <property type="entry name" value="RNase_H1_N"/>
</dbReference>
<keyword evidence="6" id="KW-0479">Metal-binding</keyword>
<evidence type="ECO:0000256" key="7">
    <source>
        <dbReference type="ARBA" id="ARBA00022759"/>
    </source>
</evidence>
<comment type="cofactor">
    <cofactor evidence="2">
        <name>Mg(2+)</name>
        <dbReference type="ChEBI" id="CHEBI:18420"/>
    </cofactor>
</comment>
<dbReference type="Proteomes" id="UP000183365">
    <property type="component" value="Unassembled WGS sequence"/>
</dbReference>
<dbReference type="Pfam" id="PF01693">
    <property type="entry name" value="Cauli_VI"/>
    <property type="match status" value="1"/>
</dbReference>
<evidence type="ECO:0000256" key="5">
    <source>
        <dbReference type="ARBA" id="ARBA00022722"/>
    </source>
</evidence>
<dbReference type="InterPro" id="IPR009027">
    <property type="entry name" value="Ribosomal_bL9/RNase_H1_N"/>
</dbReference>
<dbReference type="SUPFAM" id="SSF55658">
    <property type="entry name" value="L9 N-domain-like"/>
    <property type="match status" value="1"/>
</dbReference>
<dbReference type="Gene3D" id="3.30.420.10">
    <property type="entry name" value="Ribonuclease H-like superfamily/Ribonuclease H"/>
    <property type="match status" value="1"/>
</dbReference>
<feature type="coiled-coil region" evidence="10">
    <location>
        <begin position="534"/>
        <end position="561"/>
    </location>
</feature>
<dbReference type="GO" id="GO:0043137">
    <property type="term" value="P:DNA replication, removal of RNA primer"/>
    <property type="evidence" value="ECO:0007669"/>
    <property type="project" value="TreeGrafter"/>
</dbReference>
<dbReference type="EMBL" id="FQNF01000105">
    <property type="protein sequence ID" value="SGZ41450.1"/>
    <property type="molecule type" value="Genomic_DNA"/>
</dbReference>
<dbReference type="InterPro" id="IPR050092">
    <property type="entry name" value="RNase_H"/>
</dbReference>
<proteinExistence type="inferred from homology"/>
<evidence type="ECO:0000313" key="13">
    <source>
        <dbReference type="Proteomes" id="UP000183365"/>
    </source>
</evidence>
<dbReference type="FunFam" id="3.40.970.10:FF:000001">
    <property type="entry name" value="Ribonuclease H1"/>
    <property type="match status" value="1"/>
</dbReference>
<evidence type="ECO:0000313" key="12">
    <source>
        <dbReference type="EMBL" id="SGZ41450.1"/>
    </source>
</evidence>
<keyword evidence="13" id="KW-1185">Reference proteome</keyword>
<dbReference type="GO" id="GO:0003676">
    <property type="term" value="F:nucleic acid binding"/>
    <property type="evidence" value="ECO:0007669"/>
    <property type="project" value="InterPro"/>
</dbReference>
<reference evidence="13" key="1">
    <citation type="submission" date="2016-11" db="EMBL/GenBank/DDBJ databases">
        <authorList>
            <person name="Guldener U."/>
        </authorList>
    </citation>
    <scope>NUCLEOTIDE SEQUENCE [LARGE SCALE GENOMIC DNA]</scope>
</reference>
<protein>
    <recommendedName>
        <fullName evidence="4">ribonuclease H</fullName>
        <ecNumber evidence="4">3.1.26.4</ecNumber>
    </recommendedName>
</protein>
<name>A0A1L0B4X9_9ASCO</name>
<comment type="catalytic activity">
    <reaction evidence="1">
        <text>Endonucleolytic cleavage to 5'-phosphomonoester.</text>
        <dbReference type="EC" id="3.1.26.4"/>
    </reaction>
</comment>
<sequence length="652" mass="76189">MFNAMAKRSKFYAVKRGLKTGIFTSWDETKPLVHNFKGPQFKSFNTKEEALEYMNSSNQVIKKESISKVNEKEFQKAHQSKYGSLQTPLIKTNDVVEDNLGETHTVYRCPISKLKFASLGSLIYLNISGNAFSWKHKDAFVFVDVSDNSSFIFDTYKLLQNHMEYRKKCTRTELKSAFFHRKVPSVEYAYKYLTNRFHDFEDKYMKKKNIPKLTYKNFEKAEKSPIHAYCDGSSDLKAMGKGIYYDLKYLPPKEIHYIEELLKEHGGVPDQIDTENKQTNNIAELAACRHVFEDLLKMYRILNRRSYKKIFRVIIHTDSAYSLFAIEKHVVNIDLKKGNIANKQHIEACMEPYLKLKKFYRDNKAEHMFIMKWVPGHLDVVGNQKADALAYNALKGTYVHNHVSDVSSDEHNKTKSNDDVSYINELSTDSDLDEEVFKKKPLEEDETFEYEMCQLLKTSFELDNKKMSENKDNSDPLLDTFKNNLRKFKKNYSLDPTSQSTENRFPWIVLKAKLENKIDKFNDLRSPTQLNNMKQKYQEQIITLENKLSKCQETIEFTTAEANNRDVSKDYAKIRKFKASLCNTRKILKIVEEYYKKHYQSKISSKGNKRSTNLSDETDALPLLKKQKLKEATAIDDKFNHYDIIEISSSSE</sequence>
<organism evidence="12 13">
    <name type="scientific">Hanseniaspora guilliermondii</name>
    <dbReference type="NCBI Taxonomy" id="56406"/>
    <lineage>
        <taxon>Eukaryota</taxon>
        <taxon>Fungi</taxon>
        <taxon>Dikarya</taxon>
        <taxon>Ascomycota</taxon>
        <taxon>Saccharomycotina</taxon>
        <taxon>Saccharomycetes</taxon>
        <taxon>Saccharomycodales</taxon>
        <taxon>Saccharomycodaceae</taxon>
        <taxon>Hanseniaspora</taxon>
    </lineage>
</organism>
<feature type="domain" description="RNase H type-1" evidence="11">
    <location>
        <begin position="222"/>
        <end position="395"/>
    </location>
</feature>
<dbReference type="SUPFAM" id="SSF53098">
    <property type="entry name" value="Ribonuclease H-like"/>
    <property type="match status" value="1"/>
</dbReference>
<dbReference type="InterPro" id="IPR012337">
    <property type="entry name" value="RNaseH-like_sf"/>
</dbReference>
<evidence type="ECO:0000256" key="10">
    <source>
        <dbReference type="SAM" id="Coils"/>
    </source>
</evidence>
<keyword evidence="10" id="KW-0175">Coiled coil</keyword>
<evidence type="ECO:0000256" key="3">
    <source>
        <dbReference type="ARBA" id="ARBA00005300"/>
    </source>
</evidence>
<dbReference type="GO" id="GO:0004523">
    <property type="term" value="F:RNA-DNA hybrid ribonuclease activity"/>
    <property type="evidence" value="ECO:0007669"/>
    <property type="project" value="UniProtKB-EC"/>
</dbReference>
<keyword evidence="8" id="KW-0378">Hydrolase</keyword>
<keyword evidence="7" id="KW-0255">Endonuclease</keyword>
<dbReference type="AlphaFoldDB" id="A0A1L0B4X9"/>
<gene>
    <name evidence="12" type="ORF">HGUI_03651</name>
</gene>
<comment type="similarity">
    <text evidence="3">Belongs to the RNase H family.</text>
</comment>
<keyword evidence="5" id="KW-0540">Nuclease</keyword>
<evidence type="ECO:0000256" key="6">
    <source>
        <dbReference type="ARBA" id="ARBA00022723"/>
    </source>
</evidence>
<accession>A0A1L0B4X9</accession>
<evidence type="ECO:0000256" key="2">
    <source>
        <dbReference type="ARBA" id="ARBA00001946"/>
    </source>
</evidence>
<dbReference type="EC" id="3.1.26.4" evidence="4"/>
<dbReference type="OrthoDB" id="407198at2759"/>
<dbReference type="PANTHER" id="PTHR10642">
    <property type="entry name" value="RIBONUCLEASE H1"/>
    <property type="match status" value="1"/>
</dbReference>
<dbReference type="VEuPathDB" id="FungiDB:HGUI_03651"/>
<evidence type="ECO:0000256" key="8">
    <source>
        <dbReference type="ARBA" id="ARBA00022801"/>
    </source>
</evidence>
<dbReference type="InterPro" id="IPR002156">
    <property type="entry name" value="RNaseH_domain"/>
</dbReference>
<dbReference type="InterPro" id="IPR037056">
    <property type="entry name" value="RNase_H1_N_sf"/>
</dbReference>
<evidence type="ECO:0000256" key="1">
    <source>
        <dbReference type="ARBA" id="ARBA00000077"/>
    </source>
</evidence>
<dbReference type="GO" id="GO:0046872">
    <property type="term" value="F:metal ion binding"/>
    <property type="evidence" value="ECO:0007669"/>
    <property type="project" value="UniProtKB-KW"/>
</dbReference>
<dbReference type="Pfam" id="PF00075">
    <property type="entry name" value="RNase_H"/>
    <property type="match status" value="1"/>
</dbReference>